<dbReference type="EMBL" id="AE008917">
    <property type="protein sequence ID" value="AAL51668.1"/>
    <property type="molecule type" value="Genomic_DNA"/>
</dbReference>
<dbReference type="eggNOG" id="COG1565">
    <property type="taxonomic scope" value="Bacteria"/>
</dbReference>
<dbReference type="Proteomes" id="UP000000419">
    <property type="component" value="Chromosome I"/>
</dbReference>
<name>Q8YIF7_BRUME</name>
<dbReference type="InterPro" id="IPR038375">
    <property type="entry name" value="NDUFAF7_sf"/>
</dbReference>
<protein>
    <submittedName>
        <fullName evidence="3">ATP synthase beta subunit/transription termination factor rho</fullName>
    </submittedName>
</protein>
<organism evidence="3 4">
    <name type="scientific">Brucella melitensis biotype 1 (strain ATCC 23456 / CCUG 17765 / NCTC 10094 / 16M)</name>
    <dbReference type="NCBI Taxonomy" id="224914"/>
    <lineage>
        <taxon>Bacteria</taxon>
        <taxon>Pseudomonadati</taxon>
        <taxon>Pseudomonadota</taxon>
        <taxon>Alphaproteobacteria</taxon>
        <taxon>Hyphomicrobiales</taxon>
        <taxon>Brucellaceae</taxon>
        <taxon>Brucella/Ochrobactrum group</taxon>
        <taxon>Brucella</taxon>
    </lineage>
</organism>
<evidence type="ECO:0000313" key="3">
    <source>
        <dbReference type="EMBL" id="AAL51668.1"/>
    </source>
</evidence>
<dbReference type="InterPro" id="IPR029063">
    <property type="entry name" value="SAM-dependent_MTases_sf"/>
</dbReference>
<reference evidence="3 4" key="1">
    <citation type="journal article" date="2002" name="Proc. Natl. Acad. Sci. U.S.A.">
        <title>The genome sequence of the facultative intracellular pathogen Brucella melitensis.</title>
        <authorList>
            <person name="DelVecchio V.G."/>
            <person name="Kapatral V."/>
            <person name="Redkar R.J."/>
            <person name="Patra G."/>
            <person name="Mujer C."/>
            <person name="Los T."/>
            <person name="Ivanova N."/>
            <person name="Anderson I."/>
            <person name="Bhattacharyya A."/>
            <person name="Lykidis A."/>
            <person name="Reznik G."/>
            <person name="Jablonski L."/>
            <person name="Larsen N."/>
            <person name="D'Souza M."/>
            <person name="Bernal A."/>
            <person name="Mazur M."/>
            <person name="Goltsman E."/>
            <person name="Selkov E."/>
            <person name="Elzer P.H."/>
            <person name="Hagius S."/>
            <person name="O'Callaghan D."/>
            <person name="Letesson J.J."/>
            <person name="Haselkorn R."/>
            <person name="Kyrpides N."/>
            <person name="Overbeek R."/>
        </authorList>
    </citation>
    <scope>NUCLEOTIDE SEQUENCE [LARGE SCALE GENOMIC DNA]</scope>
    <source>
        <strain evidence="4">ATCC 23456 / CCUG 17765 / NCTC 10094 / 16M</strain>
    </source>
</reference>
<dbReference type="GO" id="GO:0032259">
    <property type="term" value="P:methylation"/>
    <property type="evidence" value="ECO:0007669"/>
    <property type="project" value="UniProtKB-KW"/>
</dbReference>
<keyword evidence="4" id="KW-1185">Reference proteome</keyword>
<dbReference type="InterPro" id="IPR003788">
    <property type="entry name" value="NDUFAF7"/>
</dbReference>
<dbReference type="PANTHER" id="PTHR12049">
    <property type="entry name" value="PROTEIN ARGININE METHYLTRANSFERASE NDUFAF7, MITOCHONDRIAL"/>
    <property type="match status" value="1"/>
</dbReference>
<sequence length="401" mass="43615">MAISSADGLPWAWCFPCRWSCSAFGPCGAQTGQPPGMPDLSLKERLKRLIATTGPISVADYMAACLGDREAGYYTTREPFGREGDFITAPEVSQMFGELIGIWCLSEWDALARPANFVLCEIGPGRGTLMSDMLRTIGRLAPQMLGGARIAMVETSPRLAEKQKQKLAGTKAHVEWFERFADIPADTVHGPLILVTNELFDAIPFRQFVKADGRFVERMIALNEQDEFQFVSGAGGIDPALLPKDHVKAEEGAIFEAAPARTALMQEIASRIAATRGAALNIDYGHLESGFGDTLQAMLKQAYDDVFAHPGVADLTSHVDFDILQKTAKACGCKTGTMTQGEFLLAMGLVDRAGRLGAGKDAAFQEKIRQDVERLAAPDQMGTLFKVLAFSDEQTRLLPFE</sequence>
<gene>
    <name evidence="3" type="ordered locus">BMEI0487</name>
</gene>
<evidence type="ECO:0000256" key="2">
    <source>
        <dbReference type="ARBA" id="ARBA00022679"/>
    </source>
</evidence>
<evidence type="ECO:0000313" key="4">
    <source>
        <dbReference type="Proteomes" id="UP000000419"/>
    </source>
</evidence>
<accession>Q8YIF7</accession>
<dbReference type="PANTHER" id="PTHR12049:SF7">
    <property type="entry name" value="PROTEIN ARGININE METHYLTRANSFERASE NDUFAF7, MITOCHONDRIAL"/>
    <property type="match status" value="1"/>
</dbReference>
<keyword evidence="2" id="KW-0808">Transferase</keyword>
<dbReference type="SUPFAM" id="SSF53335">
    <property type="entry name" value="S-adenosyl-L-methionine-dependent methyltransferases"/>
    <property type="match status" value="1"/>
</dbReference>
<keyword evidence="1" id="KW-0489">Methyltransferase</keyword>
<dbReference type="Pfam" id="PF02636">
    <property type="entry name" value="Methyltransf_28"/>
    <property type="match status" value="1"/>
</dbReference>
<dbReference type="AlphaFoldDB" id="Q8YIF7"/>
<dbReference type="Gene3D" id="3.40.50.12710">
    <property type="match status" value="1"/>
</dbReference>
<evidence type="ECO:0000256" key="1">
    <source>
        <dbReference type="ARBA" id="ARBA00022603"/>
    </source>
</evidence>
<dbReference type="PIR" id="AI3312">
    <property type="entry name" value="AI3312"/>
</dbReference>
<proteinExistence type="predicted"/>
<dbReference type="KEGG" id="bme:BMEI0487"/>
<dbReference type="GO" id="GO:0035243">
    <property type="term" value="F:protein-arginine omega-N symmetric methyltransferase activity"/>
    <property type="evidence" value="ECO:0007669"/>
    <property type="project" value="TreeGrafter"/>
</dbReference>